<evidence type="ECO:0000256" key="1">
    <source>
        <dbReference type="SAM" id="MobiDB-lite"/>
    </source>
</evidence>
<reference evidence="2" key="1">
    <citation type="submission" date="2018-05" db="EMBL/GenBank/DDBJ databases">
        <authorList>
            <person name="Lanie J.A."/>
            <person name="Ng W.-L."/>
            <person name="Kazmierczak K.M."/>
            <person name="Andrzejewski T.M."/>
            <person name="Davidsen T.M."/>
            <person name="Wayne K.J."/>
            <person name="Tettelin H."/>
            <person name="Glass J.I."/>
            <person name="Rusch D."/>
            <person name="Podicherti R."/>
            <person name="Tsui H.-C.T."/>
            <person name="Winkler M.E."/>
        </authorList>
    </citation>
    <scope>NUCLEOTIDE SEQUENCE</scope>
</reference>
<feature type="compositionally biased region" description="Basic and acidic residues" evidence="1">
    <location>
        <begin position="386"/>
        <end position="397"/>
    </location>
</feature>
<protein>
    <recommendedName>
        <fullName evidence="3">Large polyvalent protein associated domain-containing protein</fullName>
    </recommendedName>
</protein>
<feature type="non-terminal residue" evidence="2">
    <location>
        <position position="1"/>
    </location>
</feature>
<proteinExistence type="predicted"/>
<feature type="region of interest" description="Disordered" evidence="1">
    <location>
        <begin position="384"/>
        <end position="406"/>
    </location>
</feature>
<feature type="non-terminal residue" evidence="2">
    <location>
        <position position="441"/>
    </location>
</feature>
<evidence type="ECO:0000313" key="2">
    <source>
        <dbReference type="EMBL" id="SVC00474.1"/>
    </source>
</evidence>
<dbReference type="EMBL" id="UINC01068118">
    <property type="protein sequence ID" value="SVC00474.1"/>
    <property type="molecule type" value="Genomic_DNA"/>
</dbReference>
<accession>A0A382IL30</accession>
<organism evidence="2">
    <name type="scientific">marine metagenome</name>
    <dbReference type="NCBI Taxonomy" id="408172"/>
    <lineage>
        <taxon>unclassified sequences</taxon>
        <taxon>metagenomes</taxon>
        <taxon>ecological metagenomes</taxon>
    </lineage>
</organism>
<gene>
    <name evidence="2" type="ORF">METZ01_LOCUS253328</name>
</gene>
<name>A0A382IL30_9ZZZZ</name>
<dbReference type="AlphaFoldDB" id="A0A382IL30"/>
<evidence type="ECO:0008006" key="3">
    <source>
        <dbReference type="Google" id="ProtNLM"/>
    </source>
</evidence>
<sequence>IKKERDRKLNKLKEEEEALEETEVLGQYEQKLYDIKSRVAVLMAEAESETKPLEARLASIKRSRWAMPDAPWKKTWPMMAMKRAIQWASTNVNGKGQPFDKVAWTTGEVQIERYEDDLRSKVDRIEWERGTTPSSRSKVKVTALQDGDQVFREHLPLEGMTDINHHRGVTLDDVVGGRMAKQIREEVASGQPRGVFEGDGLSIGDEEMEGFYDRNLANEPNGSILRRFKEGKKAEKVGTVEVNLGEVPFGTGYKGPDRTVEEVEKFRDIAPDVSEGGEQGFQSWKTPWLEDGPTFISSRHTRENWPSIDVVAAEFEDELEGMISDMHSGFTFSQAMDRHAGGEEARAGALLSYYFGGEMETEYRTTTKESHGFDLTDKIRASAQEKGQERFSYRDPAEDWNPFDEASKLTEPAAPVFATVRDTLEAHKEKYWPRAGDTLEE</sequence>